<dbReference type="Pfam" id="PF00574">
    <property type="entry name" value="CLP_protease"/>
    <property type="match status" value="1"/>
</dbReference>
<dbReference type="GO" id="GO:0051117">
    <property type="term" value="F:ATPase binding"/>
    <property type="evidence" value="ECO:0007669"/>
    <property type="project" value="TreeGrafter"/>
</dbReference>
<dbReference type="InterPro" id="IPR001907">
    <property type="entry name" value="ClpP"/>
</dbReference>
<dbReference type="PANTHER" id="PTHR10381:SF11">
    <property type="entry name" value="ATP-DEPENDENT CLP PROTEASE PROTEOLYTIC SUBUNIT, MITOCHONDRIAL"/>
    <property type="match status" value="1"/>
</dbReference>
<sequence length="197" mass="22208">MSGEHTGCTDSDDTTYVVCEDEDGTDVIRYFFRGYIDDSTVSPLIETFYYWDGHYPGSRWEIDINSPGGEIFPSIAVFGALRRYSQRMGGAHHITTRASGLAASGGELMLQAGDHRVAGLMDAIMIHEPLCSYEDRAVTQIRDDLARAEEWTRRLAKVHAERSSIDEETFLAKLRLGDWWMYADEALELGFIDEVLP</sequence>
<reference evidence="2 3" key="1">
    <citation type="submission" date="2020-06" db="EMBL/GenBank/DDBJ databases">
        <authorList>
            <person name="Spencer C.E."/>
            <person name="Frederick G.D."/>
            <person name="Baliraine F.N."/>
            <person name="Favela G."/>
            <person name="Farmer V."/>
            <person name="Galindo A."/>
            <person name="Garlena R.A."/>
            <person name="Russell D.A."/>
            <person name="Pope W.H."/>
            <person name="Jacobs-Sera D."/>
            <person name="Hatfull G.F."/>
        </authorList>
    </citation>
    <scope>NUCLEOTIDE SEQUENCE [LARGE SCALE GENOMIC DNA]</scope>
</reference>
<dbReference type="InterPro" id="IPR023562">
    <property type="entry name" value="ClpP/TepA"/>
</dbReference>
<evidence type="ECO:0000313" key="2">
    <source>
        <dbReference type="EMBL" id="QNJ56870.1"/>
    </source>
</evidence>
<evidence type="ECO:0000313" key="3">
    <source>
        <dbReference type="Proteomes" id="UP000515841"/>
    </source>
</evidence>
<comment type="similarity">
    <text evidence="1">Belongs to the peptidase S14 family.</text>
</comment>
<gene>
    <name evidence="2" type="primary">60</name>
    <name evidence="2" type="ORF">SEA_REINDEER_60</name>
</gene>
<dbReference type="EMBL" id="MT658803">
    <property type="protein sequence ID" value="QNJ56870.1"/>
    <property type="molecule type" value="Genomic_DNA"/>
</dbReference>
<dbReference type="GO" id="GO:0009368">
    <property type="term" value="C:endopeptidase Clp complex"/>
    <property type="evidence" value="ECO:0007669"/>
    <property type="project" value="TreeGrafter"/>
</dbReference>
<keyword evidence="2" id="KW-0378">Hydrolase</keyword>
<keyword evidence="3" id="KW-1185">Reference proteome</keyword>
<dbReference type="SUPFAM" id="SSF52096">
    <property type="entry name" value="ClpP/crotonase"/>
    <property type="match status" value="1"/>
</dbReference>
<name>A0A7G8LHZ8_9CAUD</name>
<dbReference type="PRINTS" id="PR00127">
    <property type="entry name" value="CLPPROTEASEP"/>
</dbReference>
<dbReference type="GeneID" id="63210803"/>
<dbReference type="GO" id="GO:0004176">
    <property type="term" value="F:ATP-dependent peptidase activity"/>
    <property type="evidence" value="ECO:0007669"/>
    <property type="project" value="InterPro"/>
</dbReference>
<keyword evidence="2" id="KW-0645">Protease</keyword>
<proteinExistence type="inferred from homology"/>
<dbReference type="KEGG" id="vg:63210803"/>
<dbReference type="Gene3D" id="3.90.226.10">
    <property type="entry name" value="2-enoyl-CoA Hydratase, Chain A, domain 1"/>
    <property type="match status" value="1"/>
</dbReference>
<dbReference type="GO" id="GO:0004252">
    <property type="term" value="F:serine-type endopeptidase activity"/>
    <property type="evidence" value="ECO:0007669"/>
    <property type="project" value="InterPro"/>
</dbReference>
<accession>A0A7G8LHZ8</accession>
<dbReference type="Proteomes" id="UP000515841">
    <property type="component" value="Segment"/>
</dbReference>
<protein>
    <submittedName>
        <fullName evidence="2">ClpP-like protease</fullName>
    </submittedName>
</protein>
<dbReference type="RefSeq" id="YP_010014121.1">
    <property type="nucleotide sequence ID" value="NC_053516.1"/>
</dbReference>
<evidence type="ECO:0000256" key="1">
    <source>
        <dbReference type="ARBA" id="ARBA00007039"/>
    </source>
</evidence>
<organism evidence="2 3">
    <name type="scientific">Mycobacterium phage Reindeer</name>
    <dbReference type="NCBI Taxonomy" id="2762283"/>
    <lineage>
        <taxon>Viruses</taxon>
        <taxon>Duplodnaviria</taxon>
        <taxon>Heunggongvirae</taxon>
        <taxon>Uroviricota</taxon>
        <taxon>Caudoviricetes</taxon>
        <taxon>Vilmaviridae</taxon>
        <taxon>Mclasvirinae</taxon>
        <taxon>Bongovirus</taxon>
        <taxon>Bongovirus reindeer</taxon>
    </lineage>
</organism>
<dbReference type="PANTHER" id="PTHR10381">
    <property type="entry name" value="ATP-DEPENDENT CLP PROTEASE PROTEOLYTIC SUBUNIT"/>
    <property type="match status" value="1"/>
</dbReference>
<dbReference type="GO" id="GO:0006515">
    <property type="term" value="P:protein quality control for misfolded or incompletely synthesized proteins"/>
    <property type="evidence" value="ECO:0007669"/>
    <property type="project" value="TreeGrafter"/>
</dbReference>
<dbReference type="InterPro" id="IPR029045">
    <property type="entry name" value="ClpP/crotonase-like_dom_sf"/>
</dbReference>